<feature type="domain" description="EGF-like" evidence="10">
    <location>
        <begin position="11"/>
        <end position="50"/>
    </location>
</feature>
<evidence type="ECO:0000256" key="6">
    <source>
        <dbReference type="ARBA" id="ARBA00022989"/>
    </source>
</evidence>
<comment type="similarity">
    <text evidence="2">Belongs to the integrin beta chain family.</text>
</comment>
<dbReference type="OrthoDB" id="410592at2759"/>
<organism evidence="11 12">
    <name type="scientific">Protopolystoma xenopodis</name>
    <dbReference type="NCBI Taxonomy" id="117903"/>
    <lineage>
        <taxon>Eukaryota</taxon>
        <taxon>Metazoa</taxon>
        <taxon>Spiralia</taxon>
        <taxon>Lophotrochozoa</taxon>
        <taxon>Platyhelminthes</taxon>
        <taxon>Monogenea</taxon>
        <taxon>Polyopisthocotylea</taxon>
        <taxon>Polystomatidea</taxon>
        <taxon>Polystomatidae</taxon>
        <taxon>Protopolystoma</taxon>
    </lineage>
</organism>
<evidence type="ECO:0000256" key="7">
    <source>
        <dbReference type="ARBA" id="ARBA00023037"/>
    </source>
</evidence>
<comment type="caution">
    <text evidence="11">The sequence shown here is derived from an EMBL/GenBank/DDBJ whole genome shotgun (WGS) entry which is preliminary data.</text>
</comment>
<keyword evidence="4" id="KW-0812">Transmembrane</keyword>
<evidence type="ECO:0000256" key="8">
    <source>
        <dbReference type="ARBA" id="ARBA00023136"/>
    </source>
</evidence>
<feature type="disulfide bond" evidence="9">
    <location>
        <begin position="40"/>
        <end position="49"/>
    </location>
</feature>
<accession>A0A3S5C257</accession>
<evidence type="ECO:0000256" key="1">
    <source>
        <dbReference type="ARBA" id="ARBA00004479"/>
    </source>
</evidence>
<dbReference type="Proteomes" id="UP000784294">
    <property type="component" value="Unassembled WGS sequence"/>
</dbReference>
<dbReference type="EMBL" id="CAAALY010112354">
    <property type="protein sequence ID" value="VEL30444.1"/>
    <property type="molecule type" value="Genomic_DNA"/>
</dbReference>
<comment type="caution">
    <text evidence="9">Lacks conserved residue(s) required for the propagation of feature annotation.</text>
</comment>
<reference evidence="11" key="1">
    <citation type="submission" date="2018-11" db="EMBL/GenBank/DDBJ databases">
        <authorList>
            <consortium name="Pathogen Informatics"/>
        </authorList>
    </citation>
    <scope>NUCLEOTIDE SEQUENCE</scope>
</reference>
<dbReference type="PROSITE" id="PS50026">
    <property type="entry name" value="EGF_3"/>
    <property type="match status" value="1"/>
</dbReference>
<evidence type="ECO:0000313" key="12">
    <source>
        <dbReference type="Proteomes" id="UP000784294"/>
    </source>
</evidence>
<evidence type="ECO:0000256" key="5">
    <source>
        <dbReference type="ARBA" id="ARBA00022737"/>
    </source>
</evidence>
<keyword evidence="7" id="KW-0401">Integrin</keyword>
<evidence type="ECO:0000256" key="3">
    <source>
        <dbReference type="ARBA" id="ARBA00022536"/>
    </source>
</evidence>
<keyword evidence="3 9" id="KW-0245">EGF-like domain</keyword>
<keyword evidence="9" id="KW-1015">Disulfide bond</keyword>
<evidence type="ECO:0000256" key="9">
    <source>
        <dbReference type="PROSITE-ProRule" id="PRU00076"/>
    </source>
</evidence>
<dbReference type="InterPro" id="IPR000742">
    <property type="entry name" value="EGF"/>
</dbReference>
<comment type="subcellular location">
    <subcellularLocation>
        <location evidence="1">Membrane</location>
        <topology evidence="1">Single-pass type I membrane protein</topology>
    </subcellularLocation>
</comment>
<protein>
    <recommendedName>
        <fullName evidence="10">EGF-like domain-containing protein</fullName>
    </recommendedName>
</protein>
<dbReference type="GO" id="GO:0016020">
    <property type="term" value="C:membrane"/>
    <property type="evidence" value="ECO:0007669"/>
    <property type="project" value="UniProtKB-SubCell"/>
</dbReference>
<sequence length="85" mass="8805">MLNVTAACNCLASVCASFPPVLNSARCSDLGDLVCGSCECPVGWSGEFCECRSTEISEIPADQTSLDAAMLAKCTRPGDKDVGVL</sequence>
<evidence type="ECO:0000256" key="2">
    <source>
        <dbReference type="ARBA" id="ARBA00007449"/>
    </source>
</evidence>
<keyword evidence="6" id="KW-1133">Transmembrane helix</keyword>
<keyword evidence="5" id="KW-0677">Repeat</keyword>
<proteinExistence type="inferred from homology"/>
<dbReference type="Pfam" id="PF18372">
    <property type="entry name" value="I-EGF_1"/>
    <property type="match status" value="1"/>
</dbReference>
<dbReference type="Gene3D" id="2.60.40.1510">
    <property type="entry name" value="ntegrin, alpha v. Chain A, domain 3"/>
    <property type="match status" value="1"/>
</dbReference>
<dbReference type="AlphaFoldDB" id="A0A3S5C257"/>
<keyword evidence="12" id="KW-1185">Reference proteome</keyword>
<dbReference type="PROSITE" id="PS00022">
    <property type="entry name" value="EGF_1"/>
    <property type="match status" value="1"/>
</dbReference>
<dbReference type="InterPro" id="IPR040622">
    <property type="entry name" value="EGF_integrin_1"/>
</dbReference>
<evidence type="ECO:0000256" key="4">
    <source>
        <dbReference type="ARBA" id="ARBA00022692"/>
    </source>
</evidence>
<evidence type="ECO:0000313" key="11">
    <source>
        <dbReference type="EMBL" id="VEL30444.1"/>
    </source>
</evidence>
<name>A0A3S5C257_9PLAT</name>
<evidence type="ECO:0000259" key="10">
    <source>
        <dbReference type="PROSITE" id="PS50026"/>
    </source>
</evidence>
<dbReference type="GO" id="GO:0007229">
    <property type="term" value="P:integrin-mediated signaling pathway"/>
    <property type="evidence" value="ECO:0007669"/>
    <property type="project" value="UniProtKB-KW"/>
</dbReference>
<keyword evidence="8" id="KW-0472">Membrane</keyword>
<gene>
    <name evidence="11" type="ORF">PXEA_LOCUS23884</name>
</gene>